<dbReference type="Gene3D" id="3.60.15.10">
    <property type="entry name" value="Ribonuclease Z/Hydroxyacylglutathione hydrolase-like"/>
    <property type="match status" value="1"/>
</dbReference>
<dbReference type="Pfam" id="PF00753">
    <property type="entry name" value="Lactamase_B"/>
    <property type="match status" value="1"/>
</dbReference>
<evidence type="ECO:0000259" key="1">
    <source>
        <dbReference type="SMART" id="SM00849"/>
    </source>
</evidence>
<name>A0ABN3V2L6_9PSEU</name>
<sequence length="265" mass="28839">MTGWREIADGVLIRRYAELDLTVGLVVGAEQALVVDTRGDHVQGAELAAAVRQVTPLPWQIAITHGHFDHCFGTAAFLPAPVWAHERCALHLRRTAEDQRAEWIEHYRHEAPETAEALRTTTVISPDRLVGDRAELDLGGRTARLLHLGPGHTDHDLVVAAGDVVFAGDLVEQGAPPDFSDARPEHWPSTLDNLLDLRPSVVVPGHGDPVGPDFVRSQRAEIAAAVELCRAGPPEGDLLARSPFPEATTRAVLRSMNVGRFPDIH</sequence>
<dbReference type="CDD" id="cd16282">
    <property type="entry name" value="metallo-hydrolase-like_MBL-fold"/>
    <property type="match status" value="1"/>
</dbReference>
<protein>
    <submittedName>
        <fullName evidence="2">MBL fold metallo-hydrolase</fullName>
    </submittedName>
</protein>
<evidence type="ECO:0000313" key="3">
    <source>
        <dbReference type="Proteomes" id="UP001500979"/>
    </source>
</evidence>
<feature type="domain" description="Metallo-beta-lactamase" evidence="1">
    <location>
        <begin position="20"/>
        <end position="206"/>
    </location>
</feature>
<dbReference type="RefSeq" id="WP_344677728.1">
    <property type="nucleotide sequence ID" value="NZ_BAAAUX010000003.1"/>
</dbReference>
<comment type="caution">
    <text evidence="2">The sequence shown here is derived from an EMBL/GenBank/DDBJ whole genome shotgun (WGS) entry which is preliminary data.</text>
</comment>
<dbReference type="SUPFAM" id="SSF56281">
    <property type="entry name" value="Metallo-hydrolase/oxidoreductase"/>
    <property type="match status" value="1"/>
</dbReference>
<dbReference type="InterPro" id="IPR050855">
    <property type="entry name" value="NDM-1-like"/>
</dbReference>
<dbReference type="EMBL" id="BAAAUX010000003">
    <property type="protein sequence ID" value="GAA2776035.1"/>
    <property type="molecule type" value="Genomic_DNA"/>
</dbReference>
<proteinExistence type="predicted"/>
<accession>A0ABN3V2L6</accession>
<keyword evidence="3" id="KW-1185">Reference proteome</keyword>
<dbReference type="Proteomes" id="UP001500979">
    <property type="component" value="Unassembled WGS sequence"/>
</dbReference>
<dbReference type="PANTHER" id="PTHR42951">
    <property type="entry name" value="METALLO-BETA-LACTAMASE DOMAIN-CONTAINING"/>
    <property type="match status" value="1"/>
</dbReference>
<organism evidence="2 3">
    <name type="scientific">Saccharopolyspora taberi</name>
    <dbReference type="NCBI Taxonomy" id="60895"/>
    <lineage>
        <taxon>Bacteria</taxon>
        <taxon>Bacillati</taxon>
        <taxon>Actinomycetota</taxon>
        <taxon>Actinomycetes</taxon>
        <taxon>Pseudonocardiales</taxon>
        <taxon>Pseudonocardiaceae</taxon>
        <taxon>Saccharopolyspora</taxon>
    </lineage>
</organism>
<dbReference type="InterPro" id="IPR001279">
    <property type="entry name" value="Metallo-B-lactamas"/>
</dbReference>
<reference evidence="2 3" key="1">
    <citation type="journal article" date="2019" name="Int. J. Syst. Evol. Microbiol.">
        <title>The Global Catalogue of Microorganisms (GCM) 10K type strain sequencing project: providing services to taxonomists for standard genome sequencing and annotation.</title>
        <authorList>
            <consortium name="The Broad Institute Genomics Platform"/>
            <consortium name="The Broad Institute Genome Sequencing Center for Infectious Disease"/>
            <person name="Wu L."/>
            <person name="Ma J."/>
        </authorList>
    </citation>
    <scope>NUCLEOTIDE SEQUENCE [LARGE SCALE GENOMIC DNA]</scope>
    <source>
        <strain evidence="2 3">JCM 9383</strain>
    </source>
</reference>
<dbReference type="InterPro" id="IPR036866">
    <property type="entry name" value="RibonucZ/Hydroxyglut_hydro"/>
</dbReference>
<evidence type="ECO:0000313" key="2">
    <source>
        <dbReference type="EMBL" id="GAA2776035.1"/>
    </source>
</evidence>
<gene>
    <name evidence="2" type="ORF">GCM10010470_05500</name>
</gene>
<dbReference type="SMART" id="SM00849">
    <property type="entry name" value="Lactamase_B"/>
    <property type="match status" value="1"/>
</dbReference>
<dbReference type="PANTHER" id="PTHR42951:SF4">
    <property type="entry name" value="ACYL-COENZYME A THIOESTERASE MBLAC2"/>
    <property type="match status" value="1"/>
</dbReference>